<proteinExistence type="predicted"/>
<feature type="non-terminal residue" evidence="1">
    <location>
        <position position="1"/>
    </location>
</feature>
<protein>
    <submittedName>
        <fullName evidence="1">Uncharacterized protein</fullName>
    </submittedName>
</protein>
<reference evidence="1 2" key="1">
    <citation type="submission" date="2021-06" db="EMBL/GenBank/DDBJ databases">
        <authorList>
            <person name="Palmer J.M."/>
        </authorList>
    </citation>
    <scope>NUCLEOTIDE SEQUENCE [LARGE SCALE GENOMIC DNA]</scope>
    <source>
        <strain evidence="1 2">AS_MEX2019</strain>
        <tissue evidence="1">Muscle</tissue>
    </source>
</reference>
<gene>
    <name evidence="1" type="ORF">AMECASPLE_032196</name>
</gene>
<evidence type="ECO:0000313" key="1">
    <source>
        <dbReference type="EMBL" id="MEQ2293328.1"/>
    </source>
</evidence>
<evidence type="ECO:0000313" key="2">
    <source>
        <dbReference type="Proteomes" id="UP001469553"/>
    </source>
</evidence>
<comment type="caution">
    <text evidence="1">The sequence shown here is derived from an EMBL/GenBank/DDBJ whole genome shotgun (WGS) entry which is preliminary data.</text>
</comment>
<organism evidence="1 2">
    <name type="scientific">Ameca splendens</name>
    <dbReference type="NCBI Taxonomy" id="208324"/>
    <lineage>
        <taxon>Eukaryota</taxon>
        <taxon>Metazoa</taxon>
        <taxon>Chordata</taxon>
        <taxon>Craniata</taxon>
        <taxon>Vertebrata</taxon>
        <taxon>Euteleostomi</taxon>
        <taxon>Actinopterygii</taxon>
        <taxon>Neopterygii</taxon>
        <taxon>Teleostei</taxon>
        <taxon>Neoteleostei</taxon>
        <taxon>Acanthomorphata</taxon>
        <taxon>Ovalentaria</taxon>
        <taxon>Atherinomorphae</taxon>
        <taxon>Cyprinodontiformes</taxon>
        <taxon>Goodeidae</taxon>
        <taxon>Ameca</taxon>
    </lineage>
</organism>
<name>A0ABV0YIN8_9TELE</name>
<accession>A0ABV0YIN8</accession>
<sequence length="51" mass="5353">ILCDPVIPAAFCILSACVHTAPVAQSGKTSAAHYFPLPSLSQQPPVNLQFC</sequence>
<dbReference type="Proteomes" id="UP001469553">
    <property type="component" value="Unassembled WGS sequence"/>
</dbReference>
<dbReference type="EMBL" id="JAHRIP010032345">
    <property type="protein sequence ID" value="MEQ2293328.1"/>
    <property type="molecule type" value="Genomic_DNA"/>
</dbReference>
<keyword evidence="2" id="KW-1185">Reference proteome</keyword>